<reference evidence="8" key="1">
    <citation type="journal article" date="2021" name="PeerJ">
        <title>Extensive microbial diversity within the chicken gut microbiome revealed by metagenomics and culture.</title>
        <authorList>
            <person name="Gilroy R."/>
            <person name="Ravi A."/>
            <person name="Getino M."/>
            <person name="Pursley I."/>
            <person name="Horton D.L."/>
            <person name="Alikhan N.F."/>
            <person name="Baker D."/>
            <person name="Gharbi K."/>
            <person name="Hall N."/>
            <person name="Watson M."/>
            <person name="Adriaenssens E.M."/>
            <person name="Foster-Nyarko E."/>
            <person name="Jarju S."/>
            <person name="Secka A."/>
            <person name="Antonio M."/>
            <person name="Oren A."/>
            <person name="Chaudhuri R.R."/>
            <person name="La Ragione R."/>
            <person name="Hildebrand F."/>
            <person name="Pallen M.J."/>
        </authorList>
    </citation>
    <scope>NUCLEOTIDE SEQUENCE</scope>
    <source>
        <strain evidence="8">ChiSjej1B19-5720</strain>
    </source>
</reference>
<dbReference type="Proteomes" id="UP000823842">
    <property type="component" value="Unassembled WGS sequence"/>
</dbReference>
<dbReference type="AlphaFoldDB" id="A0A9D2RXJ4"/>
<feature type="transmembrane region" description="Helical" evidence="6">
    <location>
        <begin position="201"/>
        <end position="221"/>
    </location>
</feature>
<dbReference type="EMBL" id="DWYZ01000170">
    <property type="protein sequence ID" value="HJB28935.1"/>
    <property type="molecule type" value="Genomic_DNA"/>
</dbReference>
<keyword evidence="4 6" id="KW-1133">Transmembrane helix</keyword>
<keyword evidence="3 6" id="KW-0812">Transmembrane</keyword>
<feature type="transmembrane region" description="Helical" evidence="6">
    <location>
        <begin position="147"/>
        <end position="172"/>
    </location>
</feature>
<comment type="subcellular location">
    <subcellularLocation>
        <location evidence="1">Cell membrane</location>
        <topology evidence="1">Multi-pass membrane protein</topology>
    </subcellularLocation>
</comment>
<feature type="transmembrane region" description="Helical" evidence="6">
    <location>
        <begin position="21"/>
        <end position="41"/>
    </location>
</feature>
<evidence type="ECO:0000259" key="7">
    <source>
        <dbReference type="Pfam" id="PF02687"/>
    </source>
</evidence>
<protein>
    <submittedName>
        <fullName evidence="8">ABC transporter permease</fullName>
    </submittedName>
</protein>
<accession>A0A9D2RXJ4</accession>
<evidence type="ECO:0000313" key="8">
    <source>
        <dbReference type="EMBL" id="HJB28935.1"/>
    </source>
</evidence>
<feature type="non-terminal residue" evidence="8">
    <location>
        <position position="531"/>
    </location>
</feature>
<comment type="caution">
    <text evidence="8">The sequence shown here is derived from an EMBL/GenBank/DDBJ whole genome shotgun (WGS) entry which is preliminary data.</text>
</comment>
<feature type="domain" description="ABC3 transporter permease C-terminal" evidence="7">
    <location>
        <begin position="64"/>
        <end position="175"/>
    </location>
</feature>
<evidence type="ECO:0000256" key="4">
    <source>
        <dbReference type="ARBA" id="ARBA00022989"/>
    </source>
</evidence>
<feature type="transmembrane region" description="Helical" evidence="6">
    <location>
        <begin position="61"/>
        <end position="82"/>
    </location>
</feature>
<feature type="transmembrane region" description="Helical" evidence="6">
    <location>
        <begin position="285"/>
        <end position="310"/>
    </location>
</feature>
<evidence type="ECO:0000256" key="3">
    <source>
        <dbReference type="ARBA" id="ARBA00022692"/>
    </source>
</evidence>
<evidence type="ECO:0000256" key="2">
    <source>
        <dbReference type="ARBA" id="ARBA00022475"/>
    </source>
</evidence>
<dbReference type="InterPro" id="IPR052536">
    <property type="entry name" value="ABC-4_Integral_Memb_Prot"/>
</dbReference>
<evidence type="ECO:0000256" key="1">
    <source>
        <dbReference type="ARBA" id="ARBA00004651"/>
    </source>
</evidence>
<dbReference type="PANTHER" id="PTHR46795:SF3">
    <property type="entry name" value="ABC TRANSPORTER PERMEASE"/>
    <property type="match status" value="1"/>
</dbReference>
<keyword evidence="2" id="KW-1003">Cell membrane</keyword>
<proteinExistence type="predicted"/>
<dbReference type="InterPro" id="IPR003838">
    <property type="entry name" value="ABC3_permease_C"/>
</dbReference>
<evidence type="ECO:0000313" key="9">
    <source>
        <dbReference type="Proteomes" id="UP000823842"/>
    </source>
</evidence>
<gene>
    <name evidence="8" type="ORF">IAA06_09105</name>
</gene>
<name>A0A9D2RXJ4_9FIRM</name>
<sequence>MKKGLYRKLAWMGIKKNKKLYFPYILTCAGMVMMSYIISFLSKSGTLGSMPGGETLQGMLGMGFGVMSVFSLIFLFYTNSFLTRRRKKEFGLYNILGMGKIHLSLVLLWEAGITALFSLGAGLAAGITFSKLAELFMVNLLNGPISFSLSVSFSSITKVLYLFGVIFFLIYVNMLRQIHLSDPIGLLRSENTGERPPRANWVLAVLGILLLGVAYWLALVISDPLVAFVWFFLAVEMVIAGTYLLFISGSVAVCRLLQKKKSYYYKTSHFVSISSMMYRMKRNGAGLASICILCTMVLVMVSSTVCLFAGTKDSLRKRFPMDINVDVSADEMFLIEKDYMEQIKAAADAAAKEQGSRIENVREYFMGDLTGVDVYNGKIDDYSLEYGNILPDGSDWQVILISLEDYNLLMGKEEELAEGEIMLYTTKSAKYKEDTIAFGDREPLKIKKQVDAFVDTEVDAVQIFPTMYIILPDFEETLKELKDWKRENGENVASLHWIYGFNAEGGGEKEIQIQESFENGRAGIPNPNGEI</sequence>
<evidence type="ECO:0000256" key="5">
    <source>
        <dbReference type="ARBA" id="ARBA00023136"/>
    </source>
</evidence>
<feature type="transmembrane region" description="Helical" evidence="6">
    <location>
        <begin position="227"/>
        <end position="257"/>
    </location>
</feature>
<organism evidence="8 9">
    <name type="scientific">Candidatus Blautia faecavium</name>
    <dbReference type="NCBI Taxonomy" id="2838487"/>
    <lineage>
        <taxon>Bacteria</taxon>
        <taxon>Bacillati</taxon>
        <taxon>Bacillota</taxon>
        <taxon>Clostridia</taxon>
        <taxon>Lachnospirales</taxon>
        <taxon>Lachnospiraceae</taxon>
        <taxon>Blautia</taxon>
    </lineage>
</organism>
<evidence type="ECO:0000256" key="6">
    <source>
        <dbReference type="SAM" id="Phobius"/>
    </source>
</evidence>
<reference evidence="8" key="2">
    <citation type="submission" date="2021-04" db="EMBL/GenBank/DDBJ databases">
        <authorList>
            <person name="Gilroy R."/>
        </authorList>
    </citation>
    <scope>NUCLEOTIDE SEQUENCE</scope>
    <source>
        <strain evidence="8">ChiSjej1B19-5720</strain>
    </source>
</reference>
<dbReference type="PANTHER" id="PTHR46795">
    <property type="entry name" value="ABC TRANSPORTER PERMEASE-RELATED-RELATED"/>
    <property type="match status" value="1"/>
</dbReference>
<dbReference type="Pfam" id="PF02687">
    <property type="entry name" value="FtsX"/>
    <property type="match status" value="1"/>
</dbReference>
<keyword evidence="5 6" id="KW-0472">Membrane</keyword>
<dbReference type="GO" id="GO:0005886">
    <property type="term" value="C:plasma membrane"/>
    <property type="evidence" value="ECO:0007669"/>
    <property type="project" value="UniProtKB-SubCell"/>
</dbReference>
<feature type="transmembrane region" description="Helical" evidence="6">
    <location>
        <begin position="103"/>
        <end position="127"/>
    </location>
</feature>